<organism evidence="10 11">
    <name type="scientific">Gryllus longicercus</name>
    <dbReference type="NCBI Taxonomy" id="2509291"/>
    <lineage>
        <taxon>Eukaryota</taxon>
        <taxon>Metazoa</taxon>
        <taxon>Ecdysozoa</taxon>
        <taxon>Arthropoda</taxon>
        <taxon>Hexapoda</taxon>
        <taxon>Insecta</taxon>
        <taxon>Pterygota</taxon>
        <taxon>Neoptera</taxon>
        <taxon>Polyneoptera</taxon>
        <taxon>Orthoptera</taxon>
        <taxon>Ensifera</taxon>
        <taxon>Gryllidea</taxon>
        <taxon>Grylloidea</taxon>
        <taxon>Gryllidae</taxon>
        <taxon>Gryllinae</taxon>
        <taxon>Gryllus</taxon>
    </lineage>
</organism>
<comment type="subcellular location">
    <subcellularLocation>
        <location evidence="1">Endomembrane system</location>
        <topology evidence="1">Multi-pass membrane protein</topology>
    </subcellularLocation>
</comment>
<keyword evidence="4 8" id="KW-0472">Membrane</keyword>
<dbReference type="GO" id="GO:0019842">
    <property type="term" value="F:vitamin binding"/>
    <property type="evidence" value="ECO:0007669"/>
    <property type="project" value="TreeGrafter"/>
</dbReference>
<feature type="transmembrane region" description="Helical" evidence="8">
    <location>
        <begin position="302"/>
        <end position="320"/>
    </location>
</feature>
<dbReference type="Pfam" id="PF05090">
    <property type="entry name" value="HTTM"/>
    <property type="match status" value="1"/>
</dbReference>
<dbReference type="EMBL" id="JAZDUA010000121">
    <property type="protein sequence ID" value="KAK7867386.1"/>
    <property type="molecule type" value="Genomic_DNA"/>
</dbReference>
<feature type="region of interest" description="Disordered" evidence="7">
    <location>
        <begin position="1"/>
        <end position="26"/>
    </location>
</feature>
<evidence type="ECO:0000259" key="9">
    <source>
        <dbReference type="SMART" id="SM00752"/>
    </source>
</evidence>
<evidence type="ECO:0000256" key="5">
    <source>
        <dbReference type="ARBA" id="ARBA00023157"/>
    </source>
</evidence>
<dbReference type="AlphaFoldDB" id="A0AAN9VR96"/>
<dbReference type="GO" id="GO:0012505">
    <property type="term" value="C:endomembrane system"/>
    <property type="evidence" value="ECO:0007669"/>
    <property type="project" value="UniProtKB-SubCell"/>
</dbReference>
<feature type="compositionally biased region" description="Basic residues" evidence="7">
    <location>
        <begin position="1"/>
        <end position="12"/>
    </location>
</feature>
<proteinExistence type="predicted"/>
<dbReference type="InterPro" id="IPR053934">
    <property type="entry name" value="HTTM_dom"/>
</dbReference>
<dbReference type="PANTHER" id="PTHR12639">
    <property type="entry name" value="VITAMIN K-DEPENDENT GAMMA-CARBOXYLASE"/>
    <property type="match status" value="1"/>
</dbReference>
<keyword evidence="3 8" id="KW-1133">Transmembrane helix</keyword>
<accession>A0AAN9VR96</accession>
<feature type="transmembrane region" description="Helical" evidence="8">
    <location>
        <begin position="207"/>
        <end position="224"/>
    </location>
</feature>
<evidence type="ECO:0000313" key="10">
    <source>
        <dbReference type="EMBL" id="KAK7867386.1"/>
    </source>
</evidence>
<evidence type="ECO:0000256" key="8">
    <source>
        <dbReference type="SAM" id="Phobius"/>
    </source>
</evidence>
<evidence type="ECO:0000313" key="11">
    <source>
        <dbReference type="Proteomes" id="UP001378592"/>
    </source>
</evidence>
<dbReference type="InterPro" id="IPR011020">
    <property type="entry name" value="HTTM-like"/>
</dbReference>
<keyword evidence="6" id="KW-0456">Lyase</keyword>
<name>A0AAN9VR96_9ORTH</name>
<sequence>MITKKLKKRKHSTSSVNEIADPKEQSSMKVKGENCYENSTTYSFQNRFLGISFEDISSWQNIVKVLYRPMDPACLGVVRALFGFLMVLDIPEERGLADIDVKWGDPRFCHFPLFNFLVPLPLPWMGIVYLVMWLGAVGIMLGFMYHLSCLAFIIPYWYIFLLDKSVWNNHSYLYGITGILFLGTNANHFWSLDGYLGRVKTNTHVPLWNYAILRFQFFILYFFAGLKKIDKDWLEGYSMTHLNQHWIFEPFKLILSPEQVDYYIVHLSGFLLDLTIGFWLLFDKTRPFAFFFCSTFHLMNSRLFSIGMFPYVCLSTLPLFSHSDWPRRLKHKLWKNSDQTILYENKNCIYTDISDTSKNDRNVKKRGSGHSQLTWKHHFLASLLFCHVGLQAFLPYSHFITKGYNNWTNGLYGYSWDMMVHSWDTILVIVKVVDNETGKEHFLDSEAWVHNDRWTKHADMLKQYGQCLKRNLLEERKRNEKINDYISSENISIYIDVWTSLNGRFQQRMFDPTVDLLKAEWSPFNKTSWLMPLLTEFSSWRQTMEKLEAEIYAWSNYSDVLFVADFPGLHLENYINPELSNVTFTVLEGEVIVQDENGDNDDDDDNNMKKNYTLEVGKSIQIPVGKFHSIYTISQQPSCFMYTYMNHSRQSLDESPNHHEKLFTERMRSSLKIHIDNFMRAVTLVSNSFLNIVYSVPMVKRVRVR</sequence>
<feature type="transmembrane region" description="Helical" evidence="8">
    <location>
        <begin position="139"/>
        <end position="160"/>
    </location>
</feature>
<dbReference type="Pfam" id="PF22777">
    <property type="entry name" value="VKGC_lumenal_dom"/>
    <property type="match status" value="1"/>
</dbReference>
<dbReference type="SMART" id="SM00752">
    <property type="entry name" value="HTTM"/>
    <property type="match status" value="1"/>
</dbReference>
<dbReference type="GO" id="GO:0008488">
    <property type="term" value="F:gamma-glutamyl carboxylase activity"/>
    <property type="evidence" value="ECO:0007669"/>
    <property type="project" value="InterPro"/>
</dbReference>
<feature type="domain" description="HTTM-like" evidence="9">
    <location>
        <begin position="67"/>
        <end position="325"/>
    </location>
</feature>
<evidence type="ECO:0000256" key="4">
    <source>
        <dbReference type="ARBA" id="ARBA00023136"/>
    </source>
</evidence>
<keyword evidence="11" id="KW-1185">Reference proteome</keyword>
<feature type="transmembrane region" description="Helical" evidence="8">
    <location>
        <begin position="172"/>
        <end position="192"/>
    </location>
</feature>
<keyword evidence="2 8" id="KW-0812">Transmembrane</keyword>
<evidence type="ECO:0000256" key="1">
    <source>
        <dbReference type="ARBA" id="ARBA00004127"/>
    </source>
</evidence>
<evidence type="ECO:0000256" key="6">
    <source>
        <dbReference type="ARBA" id="ARBA00023239"/>
    </source>
</evidence>
<protein>
    <recommendedName>
        <fullName evidence="9">HTTM-like domain-containing protein</fullName>
    </recommendedName>
</protein>
<dbReference type="InterPro" id="IPR007782">
    <property type="entry name" value="VKG_COase"/>
</dbReference>
<reference evidence="10 11" key="1">
    <citation type="submission" date="2024-03" db="EMBL/GenBank/DDBJ databases">
        <title>The genome assembly and annotation of the cricket Gryllus longicercus Weissman &amp; Gray.</title>
        <authorList>
            <person name="Szrajer S."/>
            <person name="Gray D."/>
            <person name="Ylla G."/>
        </authorList>
    </citation>
    <scope>NUCLEOTIDE SEQUENCE [LARGE SCALE GENOMIC DNA]</scope>
    <source>
        <strain evidence="10">DAG 2021-001</strain>
        <tissue evidence="10">Whole body minus gut</tissue>
    </source>
</reference>
<keyword evidence="5" id="KW-1015">Disulfide bond</keyword>
<evidence type="ECO:0000256" key="2">
    <source>
        <dbReference type="ARBA" id="ARBA00022692"/>
    </source>
</evidence>
<dbReference type="Proteomes" id="UP001378592">
    <property type="component" value="Unassembled WGS sequence"/>
</dbReference>
<feature type="transmembrane region" description="Helical" evidence="8">
    <location>
        <begin position="262"/>
        <end position="282"/>
    </location>
</feature>
<feature type="transmembrane region" description="Helical" evidence="8">
    <location>
        <begin position="113"/>
        <end position="133"/>
    </location>
</feature>
<gene>
    <name evidence="10" type="ORF">R5R35_008930</name>
</gene>
<dbReference type="InterPro" id="IPR053935">
    <property type="entry name" value="VKGC_lumenal_dom"/>
</dbReference>
<dbReference type="PANTHER" id="PTHR12639:SF6">
    <property type="entry name" value="VITAMIN K-DEPENDENT GAMMA-CARBOXYLASE"/>
    <property type="match status" value="1"/>
</dbReference>
<evidence type="ECO:0000256" key="7">
    <source>
        <dbReference type="SAM" id="MobiDB-lite"/>
    </source>
</evidence>
<comment type="caution">
    <text evidence="10">The sequence shown here is derived from an EMBL/GenBank/DDBJ whole genome shotgun (WGS) entry which is preliminary data.</text>
</comment>
<evidence type="ECO:0000256" key="3">
    <source>
        <dbReference type="ARBA" id="ARBA00022989"/>
    </source>
</evidence>